<evidence type="ECO:0000313" key="3">
    <source>
        <dbReference type="EMBL" id="SDL95367.1"/>
    </source>
</evidence>
<dbReference type="InterPro" id="IPR058421">
    <property type="entry name" value="DUF8108_C"/>
</dbReference>
<dbReference type="Proteomes" id="UP000199451">
    <property type="component" value="Unassembled WGS sequence"/>
</dbReference>
<dbReference type="AlphaFoldDB" id="A0A1G9PAW7"/>
<proteinExistence type="predicted"/>
<gene>
    <name evidence="3" type="ORF">SAMN04487949_0293</name>
</gene>
<sequence>MDRRLLAALALCATLVVGFLARGLLLSVGRVVLVALALALVGGVAYLVTRQPAYRRSKVGEGTRILKQPVSAAADAHCVECDAAVTDGERRRFVREWVLFGVPLLLLDDGENVYCASCAGEAVDVAEAVAGDVDETTDVLRET</sequence>
<keyword evidence="1" id="KW-0472">Membrane</keyword>
<organism evidence="3 4">
    <name type="scientific">Halogranum gelatinilyticum</name>
    <dbReference type="NCBI Taxonomy" id="660521"/>
    <lineage>
        <taxon>Archaea</taxon>
        <taxon>Methanobacteriati</taxon>
        <taxon>Methanobacteriota</taxon>
        <taxon>Stenosarchaea group</taxon>
        <taxon>Halobacteria</taxon>
        <taxon>Halobacteriales</taxon>
        <taxon>Haloferacaceae</taxon>
    </lineage>
</organism>
<feature type="transmembrane region" description="Helical" evidence="1">
    <location>
        <begin position="31"/>
        <end position="48"/>
    </location>
</feature>
<evidence type="ECO:0000256" key="1">
    <source>
        <dbReference type="SAM" id="Phobius"/>
    </source>
</evidence>
<keyword evidence="1" id="KW-1133">Transmembrane helix</keyword>
<keyword evidence="1" id="KW-0812">Transmembrane</keyword>
<keyword evidence="4" id="KW-1185">Reference proteome</keyword>
<evidence type="ECO:0000313" key="4">
    <source>
        <dbReference type="Proteomes" id="UP000199451"/>
    </source>
</evidence>
<dbReference type="EMBL" id="FNHL01000001">
    <property type="protein sequence ID" value="SDL95367.1"/>
    <property type="molecule type" value="Genomic_DNA"/>
</dbReference>
<name>A0A1G9PAW7_9EURY</name>
<reference evidence="4" key="1">
    <citation type="submission" date="2016-10" db="EMBL/GenBank/DDBJ databases">
        <authorList>
            <person name="Varghese N."/>
            <person name="Submissions S."/>
        </authorList>
    </citation>
    <scope>NUCLEOTIDE SEQUENCE [LARGE SCALE GENOMIC DNA]</scope>
    <source>
        <strain evidence="4">CGMCC 1.10119</strain>
    </source>
</reference>
<protein>
    <recommendedName>
        <fullName evidence="2">DUF8108 domain-containing protein</fullName>
    </recommendedName>
</protein>
<dbReference type="STRING" id="660521.SAMN04487949_0293"/>
<evidence type="ECO:0000259" key="2">
    <source>
        <dbReference type="Pfam" id="PF26413"/>
    </source>
</evidence>
<dbReference type="Pfam" id="PF26413">
    <property type="entry name" value="DUF8108"/>
    <property type="match status" value="1"/>
</dbReference>
<dbReference type="RefSeq" id="WP_244509879.1">
    <property type="nucleotide sequence ID" value="NZ_FNHL01000001.1"/>
</dbReference>
<accession>A0A1G9PAW7</accession>
<feature type="domain" description="DUF8108" evidence="2">
    <location>
        <begin position="52"/>
        <end position="119"/>
    </location>
</feature>